<dbReference type="RefSeq" id="WP_260996999.1">
    <property type="nucleotide sequence ID" value="NZ_CP054475.1"/>
</dbReference>
<comment type="pathway">
    <text evidence="2">Organic acid metabolism; glycolate biosynthesis; glycolate from 2-phosphoglycolate: step 1/1.</text>
</comment>
<comment type="catalytic activity">
    <reaction evidence="1">
        <text>2-phosphoglycolate + H2O = glycolate + phosphate</text>
        <dbReference type="Rhea" id="RHEA:14369"/>
        <dbReference type="ChEBI" id="CHEBI:15377"/>
        <dbReference type="ChEBI" id="CHEBI:29805"/>
        <dbReference type="ChEBI" id="CHEBI:43474"/>
        <dbReference type="ChEBI" id="CHEBI:58033"/>
        <dbReference type="EC" id="3.1.3.18"/>
    </reaction>
</comment>
<sequence>MSTDLADNIRQLFIHLEPYQEWLFDLDNTLYAQAEYDHCIFTALEHWLGQQGEAVSGLARKMSAEKLRLGPTYPHLFDDVFAGFNLSPDIVSRAIEFYRDERPAFVSKNNLIAQIRANLQGRPLFIVTNGHTALQQHKVKCLGLDSLASKVVYCDKYNPEQLKPSRWAWDRLLADYQFSHPLYVGDSPATDGGFARNAGIDYYRFEYSYEH</sequence>
<dbReference type="EMBL" id="CP054475">
    <property type="protein sequence ID" value="UXD88259.1"/>
    <property type="molecule type" value="Genomic_DNA"/>
</dbReference>
<protein>
    <recommendedName>
        <fullName evidence="4">phosphoglycolate phosphatase</fullName>
        <ecNumber evidence="4">3.1.3.18</ecNumber>
    </recommendedName>
</protein>
<dbReference type="InterPro" id="IPR036412">
    <property type="entry name" value="HAD-like_sf"/>
</dbReference>
<dbReference type="InterPro" id="IPR006439">
    <property type="entry name" value="HAD-SF_hydro_IA"/>
</dbReference>
<accession>A0ABY6ACT8</accession>
<evidence type="ECO:0000313" key="5">
    <source>
        <dbReference type="EMBL" id="UXD88259.1"/>
    </source>
</evidence>
<dbReference type="EC" id="3.1.3.18" evidence="4"/>
<dbReference type="CDD" id="cd01427">
    <property type="entry name" value="HAD_like"/>
    <property type="match status" value="1"/>
</dbReference>
<dbReference type="GO" id="GO:0016787">
    <property type="term" value="F:hydrolase activity"/>
    <property type="evidence" value="ECO:0007669"/>
    <property type="project" value="UniProtKB-KW"/>
</dbReference>
<dbReference type="Gene3D" id="3.40.50.1000">
    <property type="entry name" value="HAD superfamily/HAD-like"/>
    <property type="match status" value="1"/>
</dbReference>
<dbReference type="SUPFAM" id="SSF56784">
    <property type="entry name" value="HAD-like"/>
    <property type="match status" value="1"/>
</dbReference>
<keyword evidence="5" id="KW-0378">Hydrolase</keyword>
<proteinExistence type="inferred from homology"/>
<dbReference type="PANTHER" id="PTHR43434:SF1">
    <property type="entry name" value="PHOSPHOGLYCOLATE PHOSPHATASE"/>
    <property type="match status" value="1"/>
</dbReference>
<evidence type="ECO:0000256" key="3">
    <source>
        <dbReference type="ARBA" id="ARBA00006171"/>
    </source>
</evidence>
<dbReference type="Proteomes" id="UP001065322">
    <property type="component" value="Chromosome"/>
</dbReference>
<organism evidence="5 6">
    <name type="scientific">Thalassolituus hydrocarboniclasticus</name>
    <dbReference type="NCBI Taxonomy" id="2742796"/>
    <lineage>
        <taxon>Bacteria</taxon>
        <taxon>Pseudomonadati</taxon>
        <taxon>Pseudomonadota</taxon>
        <taxon>Gammaproteobacteria</taxon>
        <taxon>Oceanospirillales</taxon>
        <taxon>Oceanospirillaceae</taxon>
        <taxon>Thalassolituus</taxon>
    </lineage>
</organism>
<name>A0ABY6ACT8_9GAMM</name>
<dbReference type="NCBIfam" id="TIGR01549">
    <property type="entry name" value="HAD-SF-IA-v1"/>
    <property type="match status" value="1"/>
</dbReference>
<evidence type="ECO:0000256" key="2">
    <source>
        <dbReference type="ARBA" id="ARBA00004818"/>
    </source>
</evidence>
<dbReference type="Gene3D" id="1.10.150.520">
    <property type="match status" value="1"/>
</dbReference>
<dbReference type="Pfam" id="PF00702">
    <property type="entry name" value="Hydrolase"/>
    <property type="match status" value="1"/>
</dbReference>
<keyword evidence="6" id="KW-1185">Reference proteome</keyword>
<dbReference type="InterPro" id="IPR050155">
    <property type="entry name" value="HAD-like_hydrolase_sf"/>
</dbReference>
<dbReference type="InterPro" id="IPR023214">
    <property type="entry name" value="HAD_sf"/>
</dbReference>
<evidence type="ECO:0000256" key="4">
    <source>
        <dbReference type="ARBA" id="ARBA00013078"/>
    </source>
</evidence>
<evidence type="ECO:0000313" key="6">
    <source>
        <dbReference type="Proteomes" id="UP001065322"/>
    </source>
</evidence>
<gene>
    <name evidence="5" type="ORF">HUF19_12865</name>
</gene>
<evidence type="ECO:0000256" key="1">
    <source>
        <dbReference type="ARBA" id="ARBA00000830"/>
    </source>
</evidence>
<dbReference type="PANTHER" id="PTHR43434">
    <property type="entry name" value="PHOSPHOGLYCOLATE PHOSPHATASE"/>
    <property type="match status" value="1"/>
</dbReference>
<comment type="similarity">
    <text evidence="3">Belongs to the HAD-like hydrolase superfamily. CbbY/CbbZ/Gph/YieH family.</text>
</comment>
<reference evidence="6" key="1">
    <citation type="submission" date="2020-06" db="EMBL/GenBank/DDBJ databases">
        <title>Thalassolituus marinus alknpb1M-1, a hydrocarbon-degrading bacterium isolated from the deep-sea overlying water using an in-situ strategy from the South China Sea basin.</title>
        <authorList>
            <person name="Dong C."/>
            <person name="Chen Y."/>
            <person name="Shao Z."/>
        </authorList>
    </citation>
    <scope>NUCLEOTIDE SEQUENCE [LARGE SCALE GENOMIC DNA]</scope>
    <source>
        <strain evidence="6">alknpb1M-1</strain>
    </source>
</reference>